<evidence type="ECO:0000256" key="8">
    <source>
        <dbReference type="SAM" id="Phobius"/>
    </source>
</evidence>
<keyword evidence="6" id="KW-0804">Transcription</keyword>
<evidence type="ECO:0000256" key="7">
    <source>
        <dbReference type="SAM" id="MobiDB-lite"/>
    </source>
</evidence>
<dbReference type="Gene3D" id="1.10.10.1320">
    <property type="entry name" value="Anti-sigma factor, zinc-finger domain"/>
    <property type="match status" value="1"/>
</dbReference>
<evidence type="ECO:0000256" key="4">
    <source>
        <dbReference type="ARBA" id="ARBA00023015"/>
    </source>
</evidence>
<dbReference type="Proteomes" id="UP000295511">
    <property type="component" value="Unassembled WGS sequence"/>
</dbReference>
<proteinExistence type="predicted"/>
<keyword evidence="5 8" id="KW-0472">Membrane</keyword>
<evidence type="ECO:0000256" key="2">
    <source>
        <dbReference type="ARBA" id="ARBA00022692"/>
    </source>
</evidence>
<dbReference type="InterPro" id="IPR027383">
    <property type="entry name" value="Znf_put"/>
</dbReference>
<dbReference type="InterPro" id="IPR051474">
    <property type="entry name" value="Anti-sigma-K/W_factor"/>
</dbReference>
<name>A0A4R5KHK7_9MICC</name>
<evidence type="ECO:0000256" key="3">
    <source>
        <dbReference type="ARBA" id="ARBA00022989"/>
    </source>
</evidence>
<evidence type="ECO:0000256" key="5">
    <source>
        <dbReference type="ARBA" id="ARBA00023136"/>
    </source>
</evidence>
<evidence type="ECO:0000256" key="1">
    <source>
        <dbReference type="ARBA" id="ARBA00004167"/>
    </source>
</evidence>
<protein>
    <submittedName>
        <fullName evidence="10">Anti-sigma factor</fullName>
    </submittedName>
</protein>
<sequence length="244" mass="25347">MSESGLHQLLGAYLLGGLEPSEVRAFEAHLERCSACGQELAELESLPALLDAVPVPDAVALAAVRPAVVEPPAEGRPAVEPGFSSDARSLPGASSETLAQPILLKIAARRRKSRRRWAAVVTAVAAACLGLGVLAGPLLNLPPKPDASYSVQAGNGMQLTVGLVKKSWGTELDLEGRSMPLQGTLYLWVKGRDGKEELACGWTATPSGHIKVTGATPVQLAAISGVELRDDNQKTVAAISVPGP</sequence>
<evidence type="ECO:0000259" key="9">
    <source>
        <dbReference type="Pfam" id="PF13490"/>
    </source>
</evidence>
<feature type="region of interest" description="Disordered" evidence="7">
    <location>
        <begin position="72"/>
        <end position="92"/>
    </location>
</feature>
<dbReference type="RefSeq" id="WP_133204737.1">
    <property type="nucleotide sequence ID" value="NZ_SMRU01000015.1"/>
</dbReference>
<evidence type="ECO:0000256" key="6">
    <source>
        <dbReference type="ARBA" id="ARBA00023163"/>
    </source>
</evidence>
<keyword evidence="2 8" id="KW-0812">Transmembrane</keyword>
<organism evidence="10 11">
    <name type="scientific">Arthrobacter terricola</name>
    <dbReference type="NCBI Taxonomy" id="2547396"/>
    <lineage>
        <taxon>Bacteria</taxon>
        <taxon>Bacillati</taxon>
        <taxon>Actinomycetota</taxon>
        <taxon>Actinomycetes</taxon>
        <taxon>Micrococcales</taxon>
        <taxon>Micrococcaceae</taxon>
        <taxon>Arthrobacter</taxon>
    </lineage>
</organism>
<keyword evidence="11" id="KW-1185">Reference proteome</keyword>
<dbReference type="Pfam" id="PF13490">
    <property type="entry name" value="zf-HC2"/>
    <property type="match status" value="1"/>
</dbReference>
<gene>
    <name evidence="10" type="ORF">E1809_13375</name>
</gene>
<keyword evidence="4" id="KW-0805">Transcription regulation</keyword>
<dbReference type="OrthoDB" id="5242431at2"/>
<dbReference type="GO" id="GO:0006417">
    <property type="term" value="P:regulation of translation"/>
    <property type="evidence" value="ECO:0007669"/>
    <property type="project" value="TreeGrafter"/>
</dbReference>
<feature type="transmembrane region" description="Helical" evidence="8">
    <location>
        <begin position="117"/>
        <end position="139"/>
    </location>
</feature>
<dbReference type="EMBL" id="SMRU01000015">
    <property type="protein sequence ID" value="TDF94542.1"/>
    <property type="molecule type" value="Genomic_DNA"/>
</dbReference>
<accession>A0A4R5KHK7</accession>
<dbReference type="PANTHER" id="PTHR37461">
    <property type="entry name" value="ANTI-SIGMA-K FACTOR RSKA"/>
    <property type="match status" value="1"/>
</dbReference>
<feature type="domain" description="Putative zinc-finger" evidence="9">
    <location>
        <begin position="7"/>
        <end position="36"/>
    </location>
</feature>
<evidence type="ECO:0000313" key="10">
    <source>
        <dbReference type="EMBL" id="TDF94542.1"/>
    </source>
</evidence>
<reference evidence="10 11" key="1">
    <citation type="submission" date="2019-03" db="EMBL/GenBank/DDBJ databases">
        <title>Whole genome sequence of Arthrobacter sp JH1-1.</title>
        <authorList>
            <person name="Trinh H.N."/>
        </authorList>
    </citation>
    <scope>NUCLEOTIDE SEQUENCE [LARGE SCALE GENOMIC DNA]</scope>
    <source>
        <strain evidence="10 11">JH1-1</strain>
    </source>
</reference>
<keyword evidence="3 8" id="KW-1133">Transmembrane helix</keyword>
<comment type="subcellular location">
    <subcellularLocation>
        <location evidence="1">Membrane</location>
        <topology evidence="1">Single-pass membrane protein</topology>
    </subcellularLocation>
</comment>
<comment type="caution">
    <text evidence="10">The sequence shown here is derived from an EMBL/GenBank/DDBJ whole genome shotgun (WGS) entry which is preliminary data.</text>
</comment>
<dbReference type="GO" id="GO:0016989">
    <property type="term" value="F:sigma factor antagonist activity"/>
    <property type="evidence" value="ECO:0007669"/>
    <property type="project" value="TreeGrafter"/>
</dbReference>
<evidence type="ECO:0000313" key="11">
    <source>
        <dbReference type="Proteomes" id="UP000295511"/>
    </source>
</evidence>
<dbReference type="AlphaFoldDB" id="A0A4R5KHK7"/>
<dbReference type="PANTHER" id="PTHR37461:SF1">
    <property type="entry name" value="ANTI-SIGMA-K FACTOR RSKA"/>
    <property type="match status" value="1"/>
</dbReference>
<dbReference type="InterPro" id="IPR041916">
    <property type="entry name" value="Anti_sigma_zinc_sf"/>
</dbReference>
<dbReference type="GO" id="GO:0016020">
    <property type="term" value="C:membrane"/>
    <property type="evidence" value="ECO:0007669"/>
    <property type="project" value="UniProtKB-SubCell"/>
</dbReference>